<dbReference type="InterPro" id="IPR016167">
    <property type="entry name" value="FAD-bd_PCMH_sub1"/>
</dbReference>
<evidence type="ECO:0000256" key="5">
    <source>
        <dbReference type="ARBA" id="ARBA00023002"/>
    </source>
</evidence>
<dbReference type="SUPFAM" id="SSF55103">
    <property type="entry name" value="FAD-linked oxidases, C-terminal domain"/>
    <property type="match status" value="1"/>
</dbReference>
<keyword evidence="6" id="KW-0732">Signal</keyword>
<evidence type="ECO:0000259" key="7">
    <source>
        <dbReference type="PROSITE" id="PS51387"/>
    </source>
</evidence>
<dbReference type="Pfam" id="PF09265">
    <property type="entry name" value="Cytokin-bind"/>
    <property type="match status" value="1"/>
</dbReference>
<dbReference type="InterPro" id="IPR016166">
    <property type="entry name" value="FAD-bd_PCMH"/>
</dbReference>
<dbReference type="AlphaFoldDB" id="A0A1H1HA32"/>
<evidence type="ECO:0000313" key="8">
    <source>
        <dbReference type="EMBL" id="SDR22304.1"/>
    </source>
</evidence>
<organism evidence="8 9">
    <name type="scientific">Thermostaphylospora chromogena</name>
    <dbReference type="NCBI Taxonomy" id="35622"/>
    <lineage>
        <taxon>Bacteria</taxon>
        <taxon>Bacillati</taxon>
        <taxon>Actinomycetota</taxon>
        <taxon>Actinomycetes</taxon>
        <taxon>Streptosporangiales</taxon>
        <taxon>Thermomonosporaceae</taxon>
        <taxon>Thermostaphylospora</taxon>
    </lineage>
</organism>
<evidence type="ECO:0000313" key="9">
    <source>
        <dbReference type="Proteomes" id="UP000217103"/>
    </source>
</evidence>
<dbReference type="EMBL" id="FNKK01000002">
    <property type="protein sequence ID" value="SDR22304.1"/>
    <property type="molecule type" value="Genomic_DNA"/>
</dbReference>
<feature type="chain" id="PRO_5038750852" evidence="6">
    <location>
        <begin position="32"/>
        <end position="496"/>
    </location>
</feature>
<comment type="cofactor">
    <cofactor evidence="1">
        <name>FAD</name>
        <dbReference type="ChEBI" id="CHEBI:57692"/>
    </cofactor>
</comment>
<dbReference type="InterPro" id="IPR006094">
    <property type="entry name" value="Oxid_FAD_bind_N"/>
</dbReference>
<comment type="similarity">
    <text evidence="2">Belongs to the oxygen-dependent FAD-linked oxidoreductase family.</text>
</comment>
<dbReference type="SUPFAM" id="SSF56176">
    <property type="entry name" value="FAD-binding/transporter-associated domain-like"/>
    <property type="match status" value="1"/>
</dbReference>
<dbReference type="STRING" id="35622.SAMN04489764_4207"/>
<dbReference type="PROSITE" id="PS51387">
    <property type="entry name" value="FAD_PCMH"/>
    <property type="match status" value="1"/>
</dbReference>
<evidence type="ECO:0000256" key="4">
    <source>
        <dbReference type="ARBA" id="ARBA00022827"/>
    </source>
</evidence>
<dbReference type="InterPro" id="IPR016164">
    <property type="entry name" value="FAD-linked_Oxase-like_C"/>
</dbReference>
<evidence type="ECO:0000256" key="6">
    <source>
        <dbReference type="SAM" id="SignalP"/>
    </source>
</evidence>
<feature type="signal peptide" evidence="6">
    <location>
        <begin position="1"/>
        <end position="31"/>
    </location>
</feature>
<dbReference type="Gene3D" id="3.30.43.10">
    <property type="entry name" value="Uridine Diphospho-n-acetylenolpyruvylglucosamine Reductase, domain 2"/>
    <property type="match status" value="1"/>
</dbReference>
<evidence type="ECO:0000256" key="1">
    <source>
        <dbReference type="ARBA" id="ARBA00001974"/>
    </source>
</evidence>
<dbReference type="InterPro" id="IPR006311">
    <property type="entry name" value="TAT_signal"/>
</dbReference>
<proteinExistence type="inferred from homology"/>
<dbReference type="Pfam" id="PF01565">
    <property type="entry name" value="FAD_binding_4"/>
    <property type="match status" value="1"/>
</dbReference>
<gene>
    <name evidence="8" type="ORF">SAMN04489764_4207</name>
</gene>
<dbReference type="InterPro" id="IPR036318">
    <property type="entry name" value="FAD-bd_PCMH-like_sf"/>
</dbReference>
<dbReference type="RefSeq" id="WP_093261255.1">
    <property type="nucleotide sequence ID" value="NZ_FNKK01000002.1"/>
</dbReference>
<dbReference type="PANTHER" id="PTHR13878">
    <property type="entry name" value="GULONOLACTONE OXIDASE"/>
    <property type="match status" value="1"/>
</dbReference>
<name>A0A1H1HA32_9ACTN</name>
<dbReference type="InterPro" id="IPR016169">
    <property type="entry name" value="FAD-bd_PCMH_sub2"/>
</dbReference>
<dbReference type="GO" id="GO:0019139">
    <property type="term" value="F:cytokinin dehydrogenase activity"/>
    <property type="evidence" value="ECO:0007669"/>
    <property type="project" value="InterPro"/>
</dbReference>
<evidence type="ECO:0000256" key="2">
    <source>
        <dbReference type="ARBA" id="ARBA00005466"/>
    </source>
</evidence>
<feature type="domain" description="FAD-binding PCMH-type" evidence="7">
    <location>
        <begin position="68"/>
        <end position="246"/>
    </location>
</feature>
<keyword evidence="5" id="KW-0560">Oxidoreductase</keyword>
<accession>A0A1H1HA32</accession>
<evidence type="ECO:0000256" key="3">
    <source>
        <dbReference type="ARBA" id="ARBA00022630"/>
    </source>
</evidence>
<dbReference type="GO" id="GO:0009690">
    <property type="term" value="P:cytokinin metabolic process"/>
    <property type="evidence" value="ECO:0007669"/>
    <property type="project" value="InterPro"/>
</dbReference>
<protein>
    <submittedName>
        <fullName evidence="8">FAD/FMN-containing dehydrogenase</fullName>
    </submittedName>
</protein>
<keyword evidence="4" id="KW-0274">FAD</keyword>
<dbReference type="Gene3D" id="3.40.462.10">
    <property type="entry name" value="FAD-linked oxidases, C-terminal domain"/>
    <property type="match status" value="1"/>
</dbReference>
<dbReference type="PANTHER" id="PTHR13878:SF53">
    <property type="entry name" value="CYTOKININ DEHYDROGENASE 6"/>
    <property type="match status" value="1"/>
</dbReference>
<dbReference type="InterPro" id="IPR015345">
    <property type="entry name" value="Cytokinin_DH_FAD/cytokin-bd"/>
</dbReference>
<reference evidence="8 9" key="1">
    <citation type="submission" date="2016-10" db="EMBL/GenBank/DDBJ databases">
        <authorList>
            <person name="de Groot N.N."/>
        </authorList>
    </citation>
    <scope>NUCLEOTIDE SEQUENCE [LARGE SCALE GENOMIC DNA]</scope>
    <source>
        <strain evidence="8 9">DSM 43794</strain>
    </source>
</reference>
<keyword evidence="3" id="KW-0285">Flavoprotein</keyword>
<dbReference type="InterPro" id="IPR050432">
    <property type="entry name" value="FAD-linked_Oxidoreductases_BP"/>
</dbReference>
<dbReference type="PROSITE" id="PS51318">
    <property type="entry name" value="TAT"/>
    <property type="match status" value="1"/>
</dbReference>
<dbReference type="Gene3D" id="3.30.465.10">
    <property type="match status" value="1"/>
</dbReference>
<dbReference type="Proteomes" id="UP000217103">
    <property type="component" value="Unassembled WGS sequence"/>
</dbReference>
<dbReference type="InterPro" id="IPR016170">
    <property type="entry name" value="Cytok_DH_C_sf"/>
</dbReference>
<dbReference type="GO" id="GO:0071949">
    <property type="term" value="F:FAD binding"/>
    <property type="evidence" value="ECO:0007669"/>
    <property type="project" value="InterPro"/>
</dbReference>
<sequence length="496" mass="54573">MTDTISRRSLLKSTAVAVAGWSAVNATWVTAAEAATTPGMVPVPRLDGTLEFAPRLTGNFTTDFGKLVKSSPKAVLRPGSVQDIVKMVNYARRNRLKIAMNGQGGTGDDLESHSNYGQAGVSGGIAVDARSLSKIHRIDKSSAVVDAGVTWAALCEATLARGKVPPALTDYLHLSIGGTVSVGGIGGMTHRYGLQCDIVEEIEIVTGEGRVLTASPSVRPELFRAALAGGGQVGIITRLKVKLVPAPARVMIFSLYYDDLSTYLADQEKILSEGRFNYQAGEIVRKPDDSGWRYKIEVGAYFTPPSTPDQKALLADLRDDRAAMEVAEHDYREWIFRVDGFEAFLKENGYWEQAKPWLSLILPASQVKRFITTVVAELVPDDLGAGISLLSPFWRSKLTCPLFALPETRDKVLYLFDLLRFPHPGSSDIQRMLEQNRRFYDQAVALGGKRYLVGAIPNMTNQDWRRHFGRQWNFLAMSKLRFDPDNVLTPGQGFFA</sequence>
<keyword evidence="9" id="KW-1185">Reference proteome</keyword>
<dbReference type="OrthoDB" id="6278354at2"/>